<keyword evidence="4" id="KW-1185">Reference proteome</keyword>
<evidence type="ECO:0000313" key="4">
    <source>
        <dbReference type="Proteomes" id="UP000287033"/>
    </source>
</evidence>
<accession>A0A401S8A0</accession>
<dbReference type="GO" id="GO:0006915">
    <property type="term" value="P:apoptotic process"/>
    <property type="evidence" value="ECO:0007669"/>
    <property type="project" value="UniProtKB-KW"/>
</dbReference>
<dbReference type="PANTHER" id="PTHR14965:SF1">
    <property type="entry name" value="APOPTOSIS FACILITATOR BCL-2-LIKE PROTEIN 14"/>
    <property type="match status" value="1"/>
</dbReference>
<gene>
    <name evidence="3" type="ORF">chiPu_0005042</name>
</gene>
<protein>
    <recommendedName>
        <fullName evidence="5">Apoptosis facilitator Bcl-2-like protein 14</fullName>
    </recommendedName>
</protein>
<dbReference type="OMA" id="QIALTCE"/>
<sequence>MGPSDAGEDSSMLDYSATDGNSCEFRILMAYAQRTLPMAKASKTVKEEAHMPLVEESSGSASKVELRQTDKIQFDGKVKSHACKVKHRRKPLWKRIPCLRGETDKSDINLKEQGMKEEDKMECKSSHEFAVPDTTQQNSQLSVNDQVAEMLQEIMNSKMQKGTFRVLRSCSLEVDGAEDHQKAIDQIIAILTTEGDHINEEIKKDPQFCKLFGENSSFSIFQTIMDSVLEATLPAEMNSEMESETEGNLKKIAFVVHATTRFAAAGHHPMARIMGFGAKYLQEHYATWVMQNGGWEELIKAKNTN</sequence>
<dbReference type="AlphaFoldDB" id="A0A401S8A0"/>
<comment type="caution">
    <text evidence="3">The sequence shown here is derived from an EMBL/GenBank/DDBJ whole genome shotgun (WGS) entry which is preliminary data.</text>
</comment>
<evidence type="ECO:0000256" key="1">
    <source>
        <dbReference type="ARBA" id="ARBA00022553"/>
    </source>
</evidence>
<organism evidence="3 4">
    <name type="scientific">Chiloscyllium punctatum</name>
    <name type="common">Brownbanded bambooshark</name>
    <name type="synonym">Hemiscyllium punctatum</name>
    <dbReference type="NCBI Taxonomy" id="137246"/>
    <lineage>
        <taxon>Eukaryota</taxon>
        <taxon>Metazoa</taxon>
        <taxon>Chordata</taxon>
        <taxon>Craniata</taxon>
        <taxon>Vertebrata</taxon>
        <taxon>Chondrichthyes</taxon>
        <taxon>Elasmobranchii</taxon>
        <taxon>Galeomorphii</taxon>
        <taxon>Galeoidea</taxon>
        <taxon>Orectolobiformes</taxon>
        <taxon>Hemiscylliidae</taxon>
        <taxon>Chiloscyllium</taxon>
    </lineage>
</organism>
<keyword evidence="1" id="KW-0597">Phosphoprotein</keyword>
<keyword evidence="2" id="KW-0053">Apoptosis</keyword>
<evidence type="ECO:0008006" key="5">
    <source>
        <dbReference type="Google" id="ProtNLM"/>
    </source>
</evidence>
<dbReference type="GO" id="GO:2001236">
    <property type="term" value="P:regulation of extrinsic apoptotic signaling pathway"/>
    <property type="evidence" value="ECO:0007669"/>
    <property type="project" value="TreeGrafter"/>
</dbReference>
<dbReference type="OrthoDB" id="9948726at2759"/>
<dbReference type="EMBL" id="BEZZ01000132">
    <property type="protein sequence ID" value="GCC26624.1"/>
    <property type="molecule type" value="Genomic_DNA"/>
</dbReference>
<dbReference type="Gene3D" id="1.10.437.10">
    <property type="entry name" value="Blc2-like"/>
    <property type="match status" value="1"/>
</dbReference>
<dbReference type="STRING" id="137246.A0A401S8A0"/>
<dbReference type="Proteomes" id="UP000287033">
    <property type="component" value="Unassembled WGS sequence"/>
</dbReference>
<evidence type="ECO:0000256" key="2">
    <source>
        <dbReference type="ARBA" id="ARBA00022703"/>
    </source>
</evidence>
<proteinExistence type="predicted"/>
<dbReference type="SUPFAM" id="SSF56854">
    <property type="entry name" value="Bcl-2 inhibitors of programmed cell death"/>
    <property type="match status" value="1"/>
</dbReference>
<name>A0A401S8A0_CHIPU</name>
<dbReference type="PANTHER" id="PTHR14965">
    <property type="entry name" value="SI:CH73-248E21.1"/>
    <property type="match status" value="1"/>
</dbReference>
<dbReference type="InterPro" id="IPR036834">
    <property type="entry name" value="Bcl-2-like_sf"/>
</dbReference>
<dbReference type="PROSITE" id="PS50062">
    <property type="entry name" value="BCL2_FAMILY"/>
    <property type="match status" value="1"/>
</dbReference>
<reference evidence="3 4" key="1">
    <citation type="journal article" date="2018" name="Nat. Ecol. Evol.">
        <title>Shark genomes provide insights into elasmobranch evolution and the origin of vertebrates.</title>
        <authorList>
            <person name="Hara Y"/>
            <person name="Yamaguchi K"/>
            <person name="Onimaru K"/>
            <person name="Kadota M"/>
            <person name="Koyanagi M"/>
            <person name="Keeley SD"/>
            <person name="Tatsumi K"/>
            <person name="Tanaka K"/>
            <person name="Motone F"/>
            <person name="Kageyama Y"/>
            <person name="Nozu R"/>
            <person name="Adachi N"/>
            <person name="Nishimura O"/>
            <person name="Nakagawa R"/>
            <person name="Tanegashima C"/>
            <person name="Kiyatake I"/>
            <person name="Matsumoto R"/>
            <person name="Murakumo K"/>
            <person name="Nishida K"/>
            <person name="Terakita A"/>
            <person name="Kuratani S"/>
            <person name="Sato K"/>
            <person name="Hyodo S Kuraku.S."/>
        </authorList>
    </citation>
    <scope>NUCLEOTIDE SEQUENCE [LARGE SCALE GENOMIC DNA]</scope>
</reference>
<dbReference type="InterPro" id="IPR002475">
    <property type="entry name" value="Bcl2-like"/>
</dbReference>
<evidence type="ECO:0000313" key="3">
    <source>
        <dbReference type="EMBL" id="GCC26624.1"/>
    </source>
</evidence>